<proteinExistence type="predicted"/>
<gene>
    <name evidence="1" type="ORF">WMO40_00615</name>
</gene>
<dbReference type="EC" id="3.2.1.-" evidence="1"/>
<name>A0ACC6S5B2_9BACI</name>
<dbReference type="EMBL" id="JBBMEW010000001">
    <property type="protein sequence ID" value="MEQ2525185.1"/>
    <property type="molecule type" value="Genomic_DNA"/>
</dbReference>
<reference evidence="1" key="1">
    <citation type="submission" date="2024-03" db="EMBL/GenBank/DDBJ databases">
        <title>Human intestinal bacterial collection.</title>
        <authorList>
            <person name="Pauvert C."/>
            <person name="Hitch T.C.A."/>
            <person name="Clavel T."/>
        </authorList>
    </citation>
    <scope>NUCLEOTIDE SEQUENCE</scope>
    <source>
        <strain evidence="1">CLA-AA-H227</strain>
    </source>
</reference>
<keyword evidence="1" id="KW-0326">Glycosidase</keyword>
<comment type="caution">
    <text evidence="1">The sequence shown here is derived from an EMBL/GenBank/DDBJ whole genome shotgun (WGS) entry which is preliminary data.</text>
</comment>
<sequence length="453" mass="52005">MNKKIITEGFLWGGAVTSFQTEGAWDEDGKGPSIVDAHPIKEGQSDWKTAVDFYHRYKEDIALFKEMGFNAYRTSISWSRIFPDGEGEVNEQGLQFYDDLFDEMIANGIQPVITLYHFDLPLALAEKYNGFASRKVVDLFERYARTVFERFGEKVKYWLTFNEQNLVLMHPELWGVSLEGAENEEAMKYQVTHNAFIAHAKAVKALHELVPGGQMAGMVTYTTTYPHTPQPKDAIANLKAKELLADFYFDVFAHGEYPTYITKDLERKGIMPTFEEGDAELLKQHTVDYLSISYYQSQTISAAKVVGDNPLTGLTPNPHLQTNEWGWAIDPIGLRICLKDMYARYRLPIFITENGIGVREELNENNSVEDDYRIDYLREHIKQMKLAMEEGVDVFGYLTWGSTDLISSGGQFEKRYGFIYVNRGETDLRDLKRYKKKSFDWYKNVIASNGEVL</sequence>
<keyword evidence="1" id="KW-0378">Hydrolase</keyword>
<evidence type="ECO:0000313" key="2">
    <source>
        <dbReference type="Proteomes" id="UP001439875"/>
    </source>
</evidence>
<organism evidence="1 2">
    <name type="scientific">Robertmurraya yapensis</name>
    <name type="common">ex Hitch et al 2024</name>
    <dbReference type="NCBI Taxonomy" id="3133160"/>
    <lineage>
        <taxon>Bacteria</taxon>
        <taxon>Bacillati</taxon>
        <taxon>Bacillota</taxon>
        <taxon>Bacilli</taxon>
        <taxon>Bacillales</taxon>
        <taxon>Bacillaceae</taxon>
        <taxon>Robertmurraya</taxon>
    </lineage>
</organism>
<accession>A0ACC6S5B2</accession>
<evidence type="ECO:0000313" key="1">
    <source>
        <dbReference type="EMBL" id="MEQ2525185.1"/>
    </source>
</evidence>
<dbReference type="Proteomes" id="UP001439875">
    <property type="component" value="Unassembled WGS sequence"/>
</dbReference>
<keyword evidence="2" id="KW-1185">Reference proteome</keyword>
<protein>
    <submittedName>
        <fullName evidence="1">Glycoside hydrolase family 1 protein</fullName>
        <ecNumber evidence="1">3.2.1.-</ecNumber>
    </submittedName>
</protein>